<dbReference type="Proteomes" id="UP000524404">
    <property type="component" value="Unassembled WGS sequence"/>
</dbReference>
<dbReference type="PROSITE" id="PS01124">
    <property type="entry name" value="HTH_ARAC_FAMILY_2"/>
    <property type="match status" value="1"/>
</dbReference>
<accession>A0A841EIR0</accession>
<feature type="transmembrane region" description="Helical" evidence="4">
    <location>
        <begin position="34"/>
        <end position="51"/>
    </location>
</feature>
<name>A0A841EIR0_9BACT</name>
<dbReference type="RefSeq" id="WP_184133775.1">
    <property type="nucleotide sequence ID" value="NZ_JACHKT010000012.1"/>
</dbReference>
<feature type="domain" description="HTH araC/xylS-type" evidence="5">
    <location>
        <begin position="269"/>
        <end position="373"/>
    </location>
</feature>
<evidence type="ECO:0000256" key="4">
    <source>
        <dbReference type="SAM" id="Phobius"/>
    </source>
</evidence>
<dbReference type="GO" id="GO:0003700">
    <property type="term" value="F:DNA-binding transcription factor activity"/>
    <property type="evidence" value="ECO:0007669"/>
    <property type="project" value="InterPro"/>
</dbReference>
<dbReference type="GO" id="GO:0043565">
    <property type="term" value="F:sequence-specific DNA binding"/>
    <property type="evidence" value="ECO:0007669"/>
    <property type="project" value="InterPro"/>
</dbReference>
<dbReference type="PANTHER" id="PTHR43280">
    <property type="entry name" value="ARAC-FAMILY TRANSCRIPTIONAL REGULATOR"/>
    <property type="match status" value="1"/>
</dbReference>
<organism evidence="6 7">
    <name type="scientific">Arcicella rosea</name>
    <dbReference type="NCBI Taxonomy" id="502909"/>
    <lineage>
        <taxon>Bacteria</taxon>
        <taxon>Pseudomonadati</taxon>
        <taxon>Bacteroidota</taxon>
        <taxon>Cytophagia</taxon>
        <taxon>Cytophagales</taxon>
        <taxon>Flectobacillaceae</taxon>
        <taxon>Arcicella</taxon>
    </lineage>
</organism>
<keyword evidence="4" id="KW-0812">Transmembrane</keyword>
<evidence type="ECO:0000259" key="5">
    <source>
        <dbReference type="PROSITE" id="PS01124"/>
    </source>
</evidence>
<feature type="transmembrane region" description="Helical" evidence="4">
    <location>
        <begin position="98"/>
        <end position="120"/>
    </location>
</feature>
<feature type="transmembrane region" description="Helical" evidence="4">
    <location>
        <begin position="63"/>
        <end position="86"/>
    </location>
</feature>
<dbReference type="AlphaFoldDB" id="A0A841EIR0"/>
<dbReference type="SMART" id="SM00342">
    <property type="entry name" value="HTH_ARAC"/>
    <property type="match status" value="1"/>
</dbReference>
<evidence type="ECO:0000313" key="7">
    <source>
        <dbReference type="Proteomes" id="UP000524404"/>
    </source>
</evidence>
<keyword evidence="4" id="KW-1133">Transmembrane helix</keyword>
<evidence type="ECO:0000256" key="3">
    <source>
        <dbReference type="ARBA" id="ARBA00023163"/>
    </source>
</evidence>
<keyword evidence="3" id="KW-0804">Transcription</keyword>
<dbReference type="SUPFAM" id="SSF46689">
    <property type="entry name" value="Homeodomain-like"/>
    <property type="match status" value="1"/>
</dbReference>
<feature type="transmembrane region" description="Helical" evidence="4">
    <location>
        <begin position="140"/>
        <end position="158"/>
    </location>
</feature>
<sequence length="378" mass="44094">MIFNWIGFGSVFFLLGLAIFFLKNRHNNAGSNLYLGLLFLLQALSNFHFFIFRLSDFIYHVPFLIHLSAGFRFLWGVLLFFFVQTYTGKTIKYQGKTYLHFIPAIVATIFFYGKLFFIPASEIQAYVDLIKADKHPINRPYHLLLYFSNVAYLVASLVELLKYRLALTTYFSNIEKLRLVWLFNILLFLVIFHFVLPLGYGLLAIKFFPYVPFMQLPILSFVAWKAYSQPELFTTLETFSEITLANENRKLDEQKIVVSLPAVDDNFANTLLEFMQKNKPYLNAELTIKTLSDEFGIPSYQLSKILNQHFQKNFFDFVNTYRVEEAKTKLVASEYEHLTLEGIGYECGFNSKSSFYAVFKKYANQTPAEYRKEILLAV</sequence>
<dbReference type="InterPro" id="IPR018062">
    <property type="entry name" value="HTH_AraC-typ_CS"/>
</dbReference>
<comment type="caution">
    <text evidence="6">The sequence shown here is derived from an EMBL/GenBank/DDBJ whole genome shotgun (WGS) entry which is preliminary data.</text>
</comment>
<dbReference type="InterPro" id="IPR018060">
    <property type="entry name" value="HTH_AraC"/>
</dbReference>
<dbReference type="EMBL" id="JACHKT010000012">
    <property type="protein sequence ID" value="MBB6003352.1"/>
    <property type="molecule type" value="Genomic_DNA"/>
</dbReference>
<dbReference type="PROSITE" id="PS00041">
    <property type="entry name" value="HTH_ARAC_FAMILY_1"/>
    <property type="match status" value="1"/>
</dbReference>
<evidence type="ECO:0000313" key="6">
    <source>
        <dbReference type="EMBL" id="MBB6003352.1"/>
    </source>
</evidence>
<evidence type="ECO:0000256" key="1">
    <source>
        <dbReference type="ARBA" id="ARBA00023015"/>
    </source>
</evidence>
<dbReference type="PANTHER" id="PTHR43280:SF29">
    <property type="entry name" value="ARAC-FAMILY TRANSCRIPTIONAL REGULATOR"/>
    <property type="match status" value="1"/>
</dbReference>
<feature type="transmembrane region" description="Helical" evidence="4">
    <location>
        <begin position="179"/>
        <end position="201"/>
    </location>
</feature>
<dbReference type="Gene3D" id="1.10.10.60">
    <property type="entry name" value="Homeodomain-like"/>
    <property type="match status" value="2"/>
</dbReference>
<dbReference type="Pfam" id="PF12833">
    <property type="entry name" value="HTH_18"/>
    <property type="match status" value="1"/>
</dbReference>
<keyword evidence="1" id="KW-0805">Transcription regulation</keyword>
<reference evidence="6 7" key="1">
    <citation type="submission" date="2020-08" db="EMBL/GenBank/DDBJ databases">
        <title>Functional genomics of gut bacteria from endangered species of beetles.</title>
        <authorList>
            <person name="Carlos-Shanley C."/>
        </authorList>
    </citation>
    <scope>NUCLEOTIDE SEQUENCE [LARGE SCALE GENOMIC DNA]</scope>
    <source>
        <strain evidence="6 7">S00070</strain>
    </source>
</reference>
<keyword evidence="4" id="KW-0472">Membrane</keyword>
<gene>
    <name evidence="6" type="ORF">HNP25_002008</name>
</gene>
<dbReference type="InterPro" id="IPR009057">
    <property type="entry name" value="Homeodomain-like_sf"/>
</dbReference>
<keyword evidence="7" id="KW-1185">Reference proteome</keyword>
<feature type="transmembrane region" description="Helical" evidence="4">
    <location>
        <begin position="6"/>
        <end position="22"/>
    </location>
</feature>
<proteinExistence type="predicted"/>
<protein>
    <submittedName>
        <fullName evidence="6">AraC-like DNA-binding protein</fullName>
    </submittedName>
</protein>
<keyword evidence="2 6" id="KW-0238">DNA-binding</keyword>
<evidence type="ECO:0000256" key="2">
    <source>
        <dbReference type="ARBA" id="ARBA00023125"/>
    </source>
</evidence>